<protein>
    <submittedName>
        <fullName evidence="3">Transposase</fullName>
    </submittedName>
</protein>
<dbReference type="Proteomes" id="UP000270296">
    <property type="component" value="Unassembled WGS sequence"/>
</dbReference>
<evidence type="ECO:0000313" key="2">
    <source>
        <dbReference type="Proteomes" id="UP000270296"/>
    </source>
</evidence>
<accession>A0A183IP95</accession>
<dbReference type="WBParaSite" id="SBAD_0000566201-mRNA-1">
    <property type="protein sequence ID" value="SBAD_0000566201-mRNA-1"/>
    <property type="gene ID" value="SBAD_0000566201"/>
</dbReference>
<organism evidence="3">
    <name type="scientific">Soboliphyme baturini</name>
    <dbReference type="NCBI Taxonomy" id="241478"/>
    <lineage>
        <taxon>Eukaryota</taxon>
        <taxon>Metazoa</taxon>
        <taxon>Ecdysozoa</taxon>
        <taxon>Nematoda</taxon>
        <taxon>Enoplea</taxon>
        <taxon>Dorylaimia</taxon>
        <taxon>Dioctophymatida</taxon>
        <taxon>Dioctophymatoidea</taxon>
        <taxon>Soboliphymatidae</taxon>
        <taxon>Soboliphyme</taxon>
    </lineage>
</organism>
<evidence type="ECO:0000313" key="3">
    <source>
        <dbReference type="WBParaSite" id="SBAD_0000566201-mRNA-1"/>
    </source>
</evidence>
<dbReference type="AlphaFoldDB" id="A0A183IP95"/>
<dbReference type="EMBL" id="UZAM01008991">
    <property type="protein sequence ID" value="VDP07233.1"/>
    <property type="molecule type" value="Genomic_DNA"/>
</dbReference>
<reference evidence="3" key="1">
    <citation type="submission" date="2016-06" db="UniProtKB">
        <authorList>
            <consortium name="WormBaseParasite"/>
        </authorList>
    </citation>
    <scope>IDENTIFICATION</scope>
</reference>
<keyword evidence="2" id="KW-1185">Reference proteome</keyword>
<evidence type="ECO:0000313" key="1">
    <source>
        <dbReference type="EMBL" id="VDP07233.1"/>
    </source>
</evidence>
<sequence>MHCIRKRSLAAVLYDLCKTSQQRIDESKQITSISRDKPSSTKE</sequence>
<gene>
    <name evidence="1" type="ORF">SBAD_LOCUS5442</name>
</gene>
<name>A0A183IP95_9BILA</name>
<reference evidence="1 2" key="2">
    <citation type="submission" date="2018-11" db="EMBL/GenBank/DDBJ databases">
        <authorList>
            <consortium name="Pathogen Informatics"/>
        </authorList>
    </citation>
    <scope>NUCLEOTIDE SEQUENCE [LARGE SCALE GENOMIC DNA]</scope>
</reference>
<proteinExistence type="predicted"/>